<evidence type="ECO:0000313" key="3">
    <source>
        <dbReference type="Proteomes" id="UP001236404"/>
    </source>
</evidence>
<dbReference type="InterPro" id="IPR050266">
    <property type="entry name" value="AB_hydrolase_sf"/>
</dbReference>
<keyword evidence="2" id="KW-0378">Hydrolase</keyword>
<proteinExistence type="predicted"/>
<dbReference type="PRINTS" id="PR00412">
    <property type="entry name" value="EPOXHYDRLASE"/>
</dbReference>
<evidence type="ECO:0000259" key="1">
    <source>
        <dbReference type="Pfam" id="PF12697"/>
    </source>
</evidence>
<dbReference type="GO" id="GO:0016787">
    <property type="term" value="F:hydrolase activity"/>
    <property type="evidence" value="ECO:0007669"/>
    <property type="project" value="UniProtKB-KW"/>
</dbReference>
<comment type="caution">
    <text evidence="2">The sequence shown here is derived from an EMBL/GenBank/DDBJ whole genome shotgun (WGS) entry which is preliminary data.</text>
</comment>
<organism evidence="2 3">
    <name type="scientific">Curtobacterium caseinilyticum</name>
    <dbReference type="NCBI Taxonomy" id="3055137"/>
    <lineage>
        <taxon>Bacteria</taxon>
        <taxon>Bacillati</taxon>
        <taxon>Actinomycetota</taxon>
        <taxon>Actinomycetes</taxon>
        <taxon>Micrococcales</taxon>
        <taxon>Microbacteriaceae</taxon>
        <taxon>Curtobacterium</taxon>
    </lineage>
</organism>
<dbReference type="PANTHER" id="PTHR43798">
    <property type="entry name" value="MONOACYLGLYCEROL LIPASE"/>
    <property type="match status" value="1"/>
</dbReference>
<dbReference type="Gene3D" id="3.40.50.1820">
    <property type="entry name" value="alpha/beta hydrolase"/>
    <property type="match status" value="1"/>
</dbReference>
<evidence type="ECO:0000313" key="2">
    <source>
        <dbReference type="EMBL" id="MDM7892314.1"/>
    </source>
</evidence>
<reference evidence="2 3" key="1">
    <citation type="submission" date="2023-06" db="EMBL/GenBank/DDBJ databases">
        <authorList>
            <person name="Feng G."/>
            <person name="Li J."/>
            <person name="Zhu H."/>
        </authorList>
    </citation>
    <scope>NUCLEOTIDE SEQUENCE [LARGE SCALE GENOMIC DNA]</scope>
    <source>
        <strain evidence="2 3">RHCKG28</strain>
    </source>
</reference>
<dbReference type="Pfam" id="PF12697">
    <property type="entry name" value="Abhydrolase_6"/>
    <property type="match status" value="1"/>
</dbReference>
<dbReference type="EMBL" id="JAUCMN010000007">
    <property type="protein sequence ID" value="MDM7892314.1"/>
    <property type="molecule type" value="Genomic_DNA"/>
</dbReference>
<name>A0ABT7TRS7_9MICO</name>
<accession>A0ABT7TRS7</accession>
<dbReference type="InterPro" id="IPR000073">
    <property type="entry name" value="AB_hydrolase_1"/>
</dbReference>
<keyword evidence="3" id="KW-1185">Reference proteome</keyword>
<protein>
    <submittedName>
        <fullName evidence="2">Alpha/beta fold hydrolase</fullName>
    </submittedName>
</protein>
<dbReference type="PANTHER" id="PTHR43798:SF33">
    <property type="entry name" value="HYDROLASE, PUTATIVE (AFU_ORTHOLOGUE AFUA_2G14860)-RELATED"/>
    <property type="match status" value="1"/>
</dbReference>
<feature type="domain" description="AB hydrolase-1" evidence="1">
    <location>
        <begin position="16"/>
        <end position="232"/>
    </location>
</feature>
<dbReference type="SUPFAM" id="SSF53474">
    <property type="entry name" value="alpha/beta-Hydrolases"/>
    <property type="match status" value="1"/>
</dbReference>
<dbReference type="RefSeq" id="WP_289474002.1">
    <property type="nucleotide sequence ID" value="NZ_JAUCMN010000007.1"/>
</dbReference>
<dbReference type="InterPro" id="IPR029058">
    <property type="entry name" value="AB_hydrolase_fold"/>
</dbReference>
<dbReference type="InterPro" id="IPR000639">
    <property type="entry name" value="Epox_hydrolase-like"/>
</dbReference>
<dbReference type="Proteomes" id="UP001236404">
    <property type="component" value="Unassembled WGS sequence"/>
</dbReference>
<sequence>MQLHVDDRGHGSRTALLVHGLTGSSESWHRVVPLLVAHGYRVLAVDLPGHGRSPRDHALTIPRAARAVAASVAGTCGTAPDVAIGHSLGGLVLAAAVELGVLHPRVTVSVDAPAGTRGGWDRDETAAEYAEERRGRTVEGLRATRPAYGEQDRVVEARAARRFDPDTAAALAAGPGCSFPPPPGSIVVRADPSAYVDDDRAAGYRDRGVDVRSIPGAAHTVWYSHFDAFVAALPEVFGPS</sequence>
<gene>
    <name evidence="2" type="ORF">QUG93_11515</name>
</gene>